<protein>
    <submittedName>
        <fullName evidence="2">Predicted protein</fullName>
    </submittedName>
</protein>
<dbReference type="AlphaFoldDB" id="B0D844"/>
<dbReference type="InParanoid" id="B0D844"/>
<reference evidence="2 3" key="1">
    <citation type="journal article" date="2008" name="Nature">
        <title>The genome of Laccaria bicolor provides insights into mycorrhizal symbiosis.</title>
        <authorList>
            <person name="Martin F."/>
            <person name="Aerts A."/>
            <person name="Ahren D."/>
            <person name="Brun A."/>
            <person name="Danchin E.G.J."/>
            <person name="Duchaussoy F."/>
            <person name="Gibon J."/>
            <person name="Kohler A."/>
            <person name="Lindquist E."/>
            <person name="Pereda V."/>
            <person name="Salamov A."/>
            <person name="Shapiro H.J."/>
            <person name="Wuyts J."/>
            <person name="Blaudez D."/>
            <person name="Buee M."/>
            <person name="Brokstein P."/>
            <person name="Canbaeck B."/>
            <person name="Cohen D."/>
            <person name="Courty P.E."/>
            <person name="Coutinho P.M."/>
            <person name="Delaruelle C."/>
            <person name="Detter J.C."/>
            <person name="Deveau A."/>
            <person name="DiFazio S."/>
            <person name="Duplessis S."/>
            <person name="Fraissinet-Tachet L."/>
            <person name="Lucic E."/>
            <person name="Frey-Klett P."/>
            <person name="Fourrey C."/>
            <person name="Feussner I."/>
            <person name="Gay G."/>
            <person name="Grimwood J."/>
            <person name="Hoegger P.J."/>
            <person name="Jain P."/>
            <person name="Kilaru S."/>
            <person name="Labbe J."/>
            <person name="Lin Y.C."/>
            <person name="Legue V."/>
            <person name="Le Tacon F."/>
            <person name="Marmeisse R."/>
            <person name="Melayah D."/>
            <person name="Montanini B."/>
            <person name="Muratet M."/>
            <person name="Nehls U."/>
            <person name="Niculita-Hirzel H."/>
            <person name="Oudot-Le Secq M.P."/>
            <person name="Peter M."/>
            <person name="Quesneville H."/>
            <person name="Rajashekar B."/>
            <person name="Reich M."/>
            <person name="Rouhier N."/>
            <person name="Schmutz J."/>
            <person name="Yin T."/>
            <person name="Chalot M."/>
            <person name="Henrissat B."/>
            <person name="Kuees U."/>
            <person name="Lucas S."/>
            <person name="Van de Peer Y."/>
            <person name="Podila G.K."/>
            <person name="Polle A."/>
            <person name="Pukkila P.J."/>
            <person name="Richardson P.M."/>
            <person name="Rouze P."/>
            <person name="Sanders I.R."/>
            <person name="Stajich J.E."/>
            <person name="Tunlid A."/>
            <person name="Tuskan G."/>
            <person name="Grigoriev I.V."/>
        </authorList>
    </citation>
    <scope>NUCLEOTIDE SEQUENCE [LARGE SCALE GENOMIC DNA]</scope>
    <source>
        <strain evidence="3">S238N-H82 / ATCC MYA-4686</strain>
    </source>
</reference>
<evidence type="ECO:0000313" key="3">
    <source>
        <dbReference type="Proteomes" id="UP000001194"/>
    </source>
</evidence>
<dbReference type="Proteomes" id="UP000001194">
    <property type="component" value="Unassembled WGS sequence"/>
</dbReference>
<feature type="compositionally biased region" description="Basic and acidic residues" evidence="1">
    <location>
        <begin position="10"/>
        <end position="21"/>
    </location>
</feature>
<evidence type="ECO:0000256" key="1">
    <source>
        <dbReference type="SAM" id="MobiDB-lite"/>
    </source>
</evidence>
<gene>
    <name evidence="2" type="ORF">LACBIDRAFT_294110</name>
</gene>
<feature type="region of interest" description="Disordered" evidence="1">
    <location>
        <begin position="1"/>
        <end position="35"/>
    </location>
</feature>
<accession>B0D844</accession>
<dbReference type="EMBL" id="DS547100">
    <property type="protein sequence ID" value="EDR09246.1"/>
    <property type="molecule type" value="Genomic_DNA"/>
</dbReference>
<evidence type="ECO:0000313" key="2">
    <source>
        <dbReference type="EMBL" id="EDR09246.1"/>
    </source>
</evidence>
<dbReference type="HOGENOM" id="CLU_033651_0_0_1"/>
<dbReference type="GeneID" id="6076024"/>
<organism evidence="3">
    <name type="scientific">Laccaria bicolor (strain S238N-H82 / ATCC MYA-4686)</name>
    <name type="common">Bicoloured deceiver</name>
    <name type="synonym">Laccaria laccata var. bicolor</name>
    <dbReference type="NCBI Taxonomy" id="486041"/>
    <lineage>
        <taxon>Eukaryota</taxon>
        <taxon>Fungi</taxon>
        <taxon>Dikarya</taxon>
        <taxon>Basidiomycota</taxon>
        <taxon>Agaricomycotina</taxon>
        <taxon>Agaricomycetes</taxon>
        <taxon>Agaricomycetidae</taxon>
        <taxon>Agaricales</taxon>
        <taxon>Agaricineae</taxon>
        <taxon>Hydnangiaceae</taxon>
        <taxon>Laccaria</taxon>
    </lineage>
</organism>
<sequence length="362" mass="39130">MNSVPSRSDPTGEGRGSDLLDGRGGGSTVNASSFKERTISENAQANTARAPRYLYYRLYTKDGAIRSINPIYANDEFIGRTRSRLITPPHTALSLKNHLCKIEGFNAGTSSTLIESFLNTEAMDASARVPLKGDSGPGLSEDDPMILVVEPRGDEKRSLPLKQSALPDSVPHEPRYHSHTSAVYYQIYDKGGAIATKMSFDTDDEFLGRVDTLSVTPPHTVASLGSRIASAEGLVKNKIQLFKDTDGDALMNDNDQLPLLAQTYPGCTEDDPIAVVVHEDEPQVGENNMFSKQIRATTTWTPTSENLSVWLPTTNGEILHTDGVRITQMYIDGSGAGSTSYGGYMAINASGKKGFTTQSLSS</sequence>
<dbReference type="OrthoDB" id="2974017at2759"/>
<dbReference type="KEGG" id="lbc:LACBIDRAFT_294110"/>
<dbReference type="RefSeq" id="XP_001880559.1">
    <property type="nucleotide sequence ID" value="XM_001880524.1"/>
</dbReference>
<name>B0D844_LACBS</name>
<keyword evidence="3" id="KW-1185">Reference proteome</keyword>
<proteinExistence type="predicted"/>